<comment type="catalytic activity">
    <reaction evidence="1">
        <text>AMP + diphosphate = 5-phospho-alpha-D-ribose 1-diphosphate + adenine</text>
        <dbReference type="Rhea" id="RHEA:16609"/>
        <dbReference type="ChEBI" id="CHEBI:16708"/>
        <dbReference type="ChEBI" id="CHEBI:33019"/>
        <dbReference type="ChEBI" id="CHEBI:58017"/>
        <dbReference type="ChEBI" id="CHEBI:456215"/>
        <dbReference type="EC" id="2.4.2.7"/>
    </reaction>
</comment>
<dbReference type="GO" id="GO:0003999">
    <property type="term" value="F:adenine phosphoribosyltransferase activity"/>
    <property type="evidence" value="ECO:0007669"/>
    <property type="project" value="UniProtKB-EC"/>
</dbReference>
<dbReference type="GO" id="GO:0006168">
    <property type="term" value="P:adenine salvage"/>
    <property type="evidence" value="ECO:0007669"/>
    <property type="project" value="InterPro"/>
</dbReference>
<evidence type="ECO:0000256" key="1">
    <source>
        <dbReference type="ARBA" id="ARBA00000868"/>
    </source>
</evidence>
<name>A0A5N6KY71_9ROSI</name>
<feature type="domain" description="Phosphoribosyltransferase" evidence="13">
    <location>
        <begin position="480"/>
        <end position="573"/>
    </location>
</feature>
<comment type="subunit">
    <text evidence="6">Homodimer.</text>
</comment>
<evidence type="ECO:0000256" key="4">
    <source>
        <dbReference type="ARBA" id="ARBA00004659"/>
    </source>
</evidence>
<dbReference type="SUPFAM" id="SSF53271">
    <property type="entry name" value="PRTase-like"/>
    <property type="match status" value="1"/>
</dbReference>
<dbReference type="HAMAP" id="MF_00004">
    <property type="entry name" value="Aden_phosphoribosyltr"/>
    <property type="match status" value="1"/>
</dbReference>
<protein>
    <recommendedName>
        <fullName evidence="7">adenine phosphoribosyltransferase</fullName>
        <ecNumber evidence="7">2.4.2.7</ecNumber>
    </recommendedName>
</protein>
<dbReference type="InterPro" id="IPR023210">
    <property type="entry name" value="NADP_OxRdtase_dom"/>
</dbReference>
<comment type="function">
    <text evidence="2">Catalyzes a salvage reaction resulting in the formation of AMP, that is energically less costly than de novo synthesis.</text>
</comment>
<dbReference type="EC" id="2.4.2.7" evidence="7"/>
<dbReference type="CDD" id="cd06223">
    <property type="entry name" value="PRTases_typeI"/>
    <property type="match status" value="1"/>
</dbReference>
<comment type="pathway">
    <text evidence="4">Purine metabolism; AMP biosynthesis via salvage pathway; AMP from adenine: step 1/1.</text>
</comment>
<keyword evidence="9" id="KW-0328">Glycosyltransferase</keyword>
<evidence type="ECO:0000256" key="10">
    <source>
        <dbReference type="ARBA" id="ARBA00022679"/>
    </source>
</evidence>
<gene>
    <name evidence="15" type="ORF">FH972_024334</name>
</gene>
<dbReference type="EMBL" id="VIBQ01000017">
    <property type="protein sequence ID" value="KAB8360596.1"/>
    <property type="molecule type" value="Genomic_DNA"/>
</dbReference>
<dbReference type="Gene3D" id="3.20.20.100">
    <property type="entry name" value="NADP-dependent oxidoreductase domain"/>
    <property type="match status" value="1"/>
</dbReference>
<dbReference type="InterPro" id="IPR000836">
    <property type="entry name" value="PRTase_dom"/>
</dbReference>
<evidence type="ECO:0000259" key="13">
    <source>
        <dbReference type="Pfam" id="PF00156"/>
    </source>
</evidence>
<dbReference type="UniPathway" id="UPA00588">
    <property type="reaction ID" value="UER00646"/>
</dbReference>
<evidence type="ECO:0000313" key="15">
    <source>
        <dbReference type="EMBL" id="KAB8360596.1"/>
    </source>
</evidence>
<dbReference type="InterPro" id="IPR020471">
    <property type="entry name" value="AKR"/>
</dbReference>
<dbReference type="GO" id="GO:0044209">
    <property type="term" value="P:AMP salvage"/>
    <property type="evidence" value="ECO:0007669"/>
    <property type="project" value="UniProtKB-UniPathway"/>
</dbReference>
<dbReference type="InterPro" id="IPR036812">
    <property type="entry name" value="NAD(P)_OxRdtase_dom_sf"/>
</dbReference>
<proteinExistence type="inferred from homology"/>
<dbReference type="CDD" id="cd19071">
    <property type="entry name" value="AKR_AKR1-5-like"/>
    <property type="match status" value="1"/>
</dbReference>
<dbReference type="InterPro" id="IPR018170">
    <property type="entry name" value="Aldo/ket_reductase_CS"/>
</dbReference>
<evidence type="ECO:0000256" key="8">
    <source>
        <dbReference type="ARBA" id="ARBA00022490"/>
    </source>
</evidence>
<dbReference type="OrthoDB" id="416253at2759"/>
<evidence type="ECO:0000256" key="6">
    <source>
        <dbReference type="ARBA" id="ARBA00011738"/>
    </source>
</evidence>
<dbReference type="Pfam" id="PF00156">
    <property type="entry name" value="Pribosyltran"/>
    <property type="match status" value="1"/>
</dbReference>
<dbReference type="InterPro" id="IPR005764">
    <property type="entry name" value="Ade_phspho_trans"/>
</dbReference>
<keyword evidence="10" id="KW-0808">Transferase</keyword>
<organism evidence="15 16">
    <name type="scientific">Carpinus fangiana</name>
    <dbReference type="NCBI Taxonomy" id="176857"/>
    <lineage>
        <taxon>Eukaryota</taxon>
        <taxon>Viridiplantae</taxon>
        <taxon>Streptophyta</taxon>
        <taxon>Embryophyta</taxon>
        <taxon>Tracheophyta</taxon>
        <taxon>Spermatophyta</taxon>
        <taxon>Magnoliopsida</taxon>
        <taxon>eudicotyledons</taxon>
        <taxon>Gunneridae</taxon>
        <taxon>Pentapetalae</taxon>
        <taxon>rosids</taxon>
        <taxon>fabids</taxon>
        <taxon>Fagales</taxon>
        <taxon>Betulaceae</taxon>
        <taxon>Carpinus</taxon>
    </lineage>
</organism>
<accession>A0A5N6KY71</accession>
<evidence type="ECO:0000256" key="3">
    <source>
        <dbReference type="ARBA" id="ARBA00004496"/>
    </source>
</evidence>
<dbReference type="PRINTS" id="PR00069">
    <property type="entry name" value="ALDKETRDTASE"/>
</dbReference>
<evidence type="ECO:0000256" key="9">
    <source>
        <dbReference type="ARBA" id="ARBA00022676"/>
    </source>
</evidence>
<evidence type="ECO:0000313" key="16">
    <source>
        <dbReference type="Proteomes" id="UP000327013"/>
    </source>
</evidence>
<comment type="caution">
    <text evidence="15">The sequence shown here is derived from an EMBL/GenBank/DDBJ whole genome shotgun (WGS) entry which is preliminary data.</text>
</comment>
<dbReference type="GO" id="GO:0006166">
    <property type="term" value="P:purine ribonucleoside salvage"/>
    <property type="evidence" value="ECO:0007669"/>
    <property type="project" value="UniProtKB-KW"/>
</dbReference>
<dbReference type="Gene3D" id="3.40.50.2020">
    <property type="match status" value="1"/>
</dbReference>
<dbReference type="GO" id="GO:0016491">
    <property type="term" value="F:oxidoreductase activity"/>
    <property type="evidence" value="ECO:0007669"/>
    <property type="project" value="InterPro"/>
</dbReference>
<dbReference type="PANTHER" id="PTHR43827:SF13">
    <property type="entry name" value="ALDO_KETO REDUCTASE FAMILY PROTEIN"/>
    <property type="match status" value="1"/>
</dbReference>
<dbReference type="PROSITE" id="PS00062">
    <property type="entry name" value="ALDOKETO_REDUCTASE_2"/>
    <property type="match status" value="1"/>
</dbReference>
<dbReference type="Pfam" id="PF00248">
    <property type="entry name" value="Aldo_ket_red"/>
    <property type="match status" value="1"/>
</dbReference>
<dbReference type="FunFam" id="3.40.50.2020:FF:000004">
    <property type="entry name" value="Adenine phosphoribosyltransferase"/>
    <property type="match status" value="1"/>
</dbReference>
<keyword evidence="16" id="KW-1185">Reference proteome</keyword>
<evidence type="ECO:0000256" key="2">
    <source>
        <dbReference type="ARBA" id="ARBA00003968"/>
    </source>
</evidence>
<evidence type="ECO:0000259" key="14">
    <source>
        <dbReference type="Pfam" id="PF00248"/>
    </source>
</evidence>
<evidence type="ECO:0000256" key="11">
    <source>
        <dbReference type="ARBA" id="ARBA00022726"/>
    </source>
</evidence>
<feature type="compositionally biased region" description="Polar residues" evidence="12">
    <location>
        <begin position="394"/>
        <end position="410"/>
    </location>
</feature>
<evidence type="ECO:0000256" key="5">
    <source>
        <dbReference type="ARBA" id="ARBA00008391"/>
    </source>
</evidence>
<dbReference type="SUPFAM" id="SSF51430">
    <property type="entry name" value="NAD(P)-linked oxidoreductase"/>
    <property type="match status" value="1"/>
</dbReference>
<dbReference type="GO" id="GO:0005737">
    <property type="term" value="C:cytoplasm"/>
    <property type="evidence" value="ECO:0007669"/>
    <property type="project" value="UniProtKB-SubCell"/>
</dbReference>
<evidence type="ECO:0000256" key="12">
    <source>
        <dbReference type="SAM" id="MobiDB-lite"/>
    </source>
</evidence>
<feature type="region of interest" description="Disordered" evidence="12">
    <location>
        <begin position="377"/>
        <end position="437"/>
    </location>
</feature>
<evidence type="ECO:0000256" key="7">
    <source>
        <dbReference type="ARBA" id="ARBA00011893"/>
    </source>
</evidence>
<feature type="domain" description="NADP-dependent oxidoreductase" evidence="14">
    <location>
        <begin position="90"/>
        <end position="313"/>
    </location>
</feature>
<dbReference type="Proteomes" id="UP000327013">
    <property type="component" value="Unassembled WGS sequence"/>
</dbReference>
<dbReference type="NCBIfam" id="NF002636">
    <property type="entry name" value="PRK02304.1-5"/>
    <property type="match status" value="1"/>
</dbReference>
<comment type="similarity">
    <text evidence="5">Belongs to the purine/pyrimidine phosphoribosyltransferase family.</text>
</comment>
<dbReference type="InterPro" id="IPR029057">
    <property type="entry name" value="PRTase-like"/>
</dbReference>
<keyword evidence="8" id="KW-0963">Cytoplasm</keyword>
<dbReference type="PANTHER" id="PTHR43827">
    <property type="entry name" value="2,5-DIKETO-D-GLUCONIC ACID REDUCTASE"/>
    <property type="match status" value="1"/>
</dbReference>
<reference evidence="15 16" key="1">
    <citation type="submission" date="2019-06" db="EMBL/GenBank/DDBJ databases">
        <title>A chromosomal-level reference genome of Carpinus fangiana (Coryloideae, Betulaceae).</title>
        <authorList>
            <person name="Yang X."/>
            <person name="Wang Z."/>
            <person name="Zhang L."/>
            <person name="Hao G."/>
            <person name="Liu J."/>
            <person name="Yang Y."/>
        </authorList>
    </citation>
    <scope>NUCLEOTIDE SEQUENCE [LARGE SCALE GENOMIC DNA]</scope>
    <source>
        <strain evidence="15">Cfa_2016G</strain>
        <tissue evidence="15">Leaf</tissue>
    </source>
</reference>
<dbReference type="AlphaFoldDB" id="A0A5N6KY71"/>
<comment type="subcellular location">
    <subcellularLocation>
        <location evidence="3">Cytoplasm</location>
    </subcellularLocation>
</comment>
<sequence>MFRQAKAHYSISKAIWFQVRSFSRTAMAAQNPLPGISAGANLTITSSYKMKSGFEIPLLGYGVGISDVRDPGLDSSLMACANFEISPADVASSVVTHALKTGYRHVDSAQAYRNEAASAAGMLAANVPRDQLFYTTKVPPKSISYEAAKKCIDESIALISPPEQTGKGLSYIDLYLLHCPYGGKEARLGAWKALVEGVQEGKIRSIGVSNYGVHHLDELEAYIAETDAKEGPGAGGVLSVNQVELHPWLQRADIVEWCRKRGVLLEAYSPLVRAQRSDDPLLQPLMKKHGKTAAQILVRWSLQKGFVPLPKGRPTGLVRAVKVHGGTGQAPVKGTAEAQDGWRSTACAKIDKRHVKAARPFPALLPPSPFFFPAQVMSGRPVGSADHPPHGHPDSSTQAAEQPSTSSRSPASKPGPPVATPEHASQGGQSAADAASPAQLSGLTLKLRQALRQYPDFPEKGILFEDIMPIFADPSTHQALIDALAIHVTNTFGEGQRPDVIVGLDARGFLFGPSLALRLGAGFVPVRKRGKLPGNVVTATYKKEYGEDHFQLQEDSIKQGQRVIIVDDIIATAAGSLVKQAGGTLLEYIFMMELDFLKGRDKLDEPVYTLLSSHIINPHPDRAEHAPPLASLKLRLRTRRGGLLPPILQMRTPSTLLSYSRPFLLPASRLTACRPLKYSISVPITFTRTNPTASMSTSIQPVSTTGAPPIAAPYVCPLAPHPSKHTPLFILSSDANHI</sequence>
<feature type="compositionally biased region" description="Low complexity" evidence="12">
    <location>
        <begin position="424"/>
        <end position="437"/>
    </location>
</feature>
<keyword evidence="11" id="KW-0660">Purine salvage</keyword>